<keyword evidence="10" id="KW-1185">Reference proteome</keyword>
<dbReference type="InterPro" id="IPR047021">
    <property type="entry name" value="REXO1/3/4-like"/>
</dbReference>
<organism evidence="9 10">
    <name type="scientific">Fomitopsis schrenkii</name>
    <name type="common">Brown rot fungus</name>
    <dbReference type="NCBI Taxonomy" id="2126942"/>
    <lineage>
        <taxon>Eukaryota</taxon>
        <taxon>Fungi</taxon>
        <taxon>Dikarya</taxon>
        <taxon>Basidiomycota</taxon>
        <taxon>Agaricomycotina</taxon>
        <taxon>Agaricomycetes</taxon>
        <taxon>Polyporales</taxon>
        <taxon>Fomitopsis</taxon>
    </lineage>
</organism>
<keyword evidence="3" id="KW-0540">Nuclease</keyword>
<evidence type="ECO:0000256" key="2">
    <source>
        <dbReference type="ARBA" id="ARBA00006357"/>
    </source>
</evidence>
<evidence type="ECO:0000256" key="3">
    <source>
        <dbReference type="ARBA" id="ARBA00022722"/>
    </source>
</evidence>
<evidence type="ECO:0000256" key="1">
    <source>
        <dbReference type="ARBA" id="ARBA00004123"/>
    </source>
</evidence>
<evidence type="ECO:0000313" key="9">
    <source>
        <dbReference type="EMBL" id="EPT03760.1"/>
    </source>
</evidence>
<feature type="region of interest" description="Disordered" evidence="7">
    <location>
        <begin position="1"/>
        <end position="42"/>
    </location>
</feature>
<proteinExistence type="inferred from homology"/>
<dbReference type="CDD" id="cd06145">
    <property type="entry name" value="REX1_like"/>
    <property type="match status" value="1"/>
</dbReference>
<dbReference type="GO" id="GO:0010629">
    <property type="term" value="P:negative regulation of gene expression"/>
    <property type="evidence" value="ECO:0007669"/>
    <property type="project" value="UniProtKB-ARBA"/>
</dbReference>
<comment type="subcellular location">
    <subcellularLocation>
        <location evidence="1">Nucleus</location>
    </subcellularLocation>
</comment>
<keyword evidence="4" id="KW-0378">Hydrolase</keyword>
<dbReference type="SUPFAM" id="SSF53098">
    <property type="entry name" value="Ribonuclease H-like"/>
    <property type="match status" value="1"/>
</dbReference>
<dbReference type="PANTHER" id="PTHR12801">
    <property type="entry name" value="RNA EXONUCLEASE REXO1 / RECO3 FAMILY MEMBER-RELATED"/>
    <property type="match status" value="1"/>
</dbReference>
<dbReference type="InterPro" id="IPR036397">
    <property type="entry name" value="RNaseH_sf"/>
</dbReference>
<dbReference type="EMBL" id="KE504129">
    <property type="protein sequence ID" value="EPT03760.1"/>
    <property type="molecule type" value="Genomic_DNA"/>
</dbReference>
<sequence>MTSFTAGSSAFTNSVTTASEPPRKLQRTGPTKRPVAVPTATHTSTGVPLIRVSAAQSQVAIPVRQTMLQQLFQHYCILYEDVLKSNPSVASEHALRHEEEVYHKSNKFTYRNAVITSIATLKQRPKPTNAAHPSVGTEGDLAKRAEERKKLNALRLTAEQLESYVISLDQMRKWGYIVDIPTSEGGSRPSEEGSVKTCERCSSAFKVKRREEASMAECVYHWGKPFSTKASGEKRRMFTCCSRPADSEGCERGPHVFYESSPEDLHVRHPFSYTRGSGPSDEWQANGDGTTCGAEGDTALDVVALDCEMVYTTGGLRVARVSVVDAAGKEVFDEFVKMDDGVEIIDYNTRFSGITAEVYAAAVLPLTAIRQSLDALISSRTIVIGHALENDLKTLRMIHHRCVDTVVLFPHPAGAPYRRALRALVKEHLGQTIQAGGGTVGHSSVEDSVATLDLVRWHVLNRPPPSAKPTTSAAATNKL</sequence>
<dbReference type="FunFam" id="3.30.420.10:FF:000031">
    <property type="entry name" value="RNA exonuclease 1"/>
    <property type="match status" value="1"/>
</dbReference>
<dbReference type="HOGENOM" id="CLU_022453_5_4_1"/>
<dbReference type="AlphaFoldDB" id="S8G060"/>
<protein>
    <recommendedName>
        <fullName evidence="8">Exonuclease domain-containing protein</fullName>
    </recommendedName>
</protein>
<dbReference type="InterPro" id="IPR013520">
    <property type="entry name" value="Ribonucl_H"/>
</dbReference>
<evidence type="ECO:0000259" key="8">
    <source>
        <dbReference type="SMART" id="SM00479"/>
    </source>
</evidence>
<dbReference type="SMART" id="SM00479">
    <property type="entry name" value="EXOIII"/>
    <property type="match status" value="1"/>
</dbReference>
<evidence type="ECO:0000256" key="6">
    <source>
        <dbReference type="ARBA" id="ARBA00023242"/>
    </source>
</evidence>
<dbReference type="GO" id="GO:0005634">
    <property type="term" value="C:nucleus"/>
    <property type="evidence" value="ECO:0007669"/>
    <property type="project" value="UniProtKB-SubCell"/>
</dbReference>
<evidence type="ECO:0000256" key="5">
    <source>
        <dbReference type="ARBA" id="ARBA00022839"/>
    </source>
</evidence>
<dbReference type="eggNOG" id="KOG2248">
    <property type="taxonomic scope" value="Eukaryota"/>
</dbReference>
<reference evidence="9 10" key="1">
    <citation type="journal article" date="2012" name="Science">
        <title>The Paleozoic origin of enzymatic lignin decomposition reconstructed from 31 fungal genomes.</title>
        <authorList>
            <person name="Floudas D."/>
            <person name="Binder M."/>
            <person name="Riley R."/>
            <person name="Barry K."/>
            <person name="Blanchette R.A."/>
            <person name="Henrissat B."/>
            <person name="Martinez A.T."/>
            <person name="Otillar R."/>
            <person name="Spatafora J.W."/>
            <person name="Yadav J.S."/>
            <person name="Aerts A."/>
            <person name="Benoit I."/>
            <person name="Boyd A."/>
            <person name="Carlson A."/>
            <person name="Copeland A."/>
            <person name="Coutinho P.M."/>
            <person name="de Vries R.P."/>
            <person name="Ferreira P."/>
            <person name="Findley K."/>
            <person name="Foster B."/>
            <person name="Gaskell J."/>
            <person name="Glotzer D."/>
            <person name="Gorecki P."/>
            <person name="Heitman J."/>
            <person name="Hesse C."/>
            <person name="Hori C."/>
            <person name="Igarashi K."/>
            <person name="Jurgens J.A."/>
            <person name="Kallen N."/>
            <person name="Kersten P."/>
            <person name="Kohler A."/>
            <person name="Kuees U."/>
            <person name="Kumar T.K.A."/>
            <person name="Kuo A."/>
            <person name="LaButti K."/>
            <person name="Larrondo L.F."/>
            <person name="Lindquist E."/>
            <person name="Ling A."/>
            <person name="Lombard V."/>
            <person name="Lucas S."/>
            <person name="Lundell T."/>
            <person name="Martin R."/>
            <person name="McLaughlin D.J."/>
            <person name="Morgenstern I."/>
            <person name="Morin E."/>
            <person name="Murat C."/>
            <person name="Nagy L.G."/>
            <person name="Nolan M."/>
            <person name="Ohm R.A."/>
            <person name="Patyshakuliyeva A."/>
            <person name="Rokas A."/>
            <person name="Ruiz-Duenas F.J."/>
            <person name="Sabat G."/>
            <person name="Salamov A."/>
            <person name="Samejima M."/>
            <person name="Schmutz J."/>
            <person name="Slot J.C."/>
            <person name="St John F."/>
            <person name="Stenlid J."/>
            <person name="Sun H."/>
            <person name="Sun S."/>
            <person name="Syed K."/>
            <person name="Tsang A."/>
            <person name="Wiebenga A."/>
            <person name="Young D."/>
            <person name="Pisabarro A."/>
            <person name="Eastwood D.C."/>
            <person name="Martin F."/>
            <person name="Cullen D."/>
            <person name="Grigoriev I.V."/>
            <person name="Hibbett D.S."/>
        </authorList>
    </citation>
    <scope>NUCLEOTIDE SEQUENCE</scope>
    <source>
        <strain evidence="10">FP-58527</strain>
    </source>
</reference>
<name>S8G060_FOMSC</name>
<dbReference type="Gene3D" id="3.30.420.10">
    <property type="entry name" value="Ribonuclease H-like superfamily/Ribonuclease H"/>
    <property type="match status" value="1"/>
</dbReference>
<dbReference type="OrthoDB" id="8191639at2759"/>
<comment type="similarity">
    <text evidence="2">Belongs to the REXO1/REXO3 family.</text>
</comment>
<dbReference type="InterPro" id="IPR012337">
    <property type="entry name" value="RNaseH-like_sf"/>
</dbReference>
<dbReference type="InParanoid" id="S8G060"/>
<dbReference type="InterPro" id="IPR034922">
    <property type="entry name" value="REX1-like_exo"/>
</dbReference>
<keyword evidence="5" id="KW-0269">Exonuclease</keyword>
<evidence type="ECO:0000256" key="4">
    <source>
        <dbReference type="ARBA" id="ARBA00022801"/>
    </source>
</evidence>
<dbReference type="STRING" id="743788.S8G060"/>
<dbReference type="Proteomes" id="UP000015241">
    <property type="component" value="Unassembled WGS sequence"/>
</dbReference>
<keyword evidence="6" id="KW-0539">Nucleus</keyword>
<evidence type="ECO:0000256" key="7">
    <source>
        <dbReference type="SAM" id="MobiDB-lite"/>
    </source>
</evidence>
<dbReference type="GO" id="GO:0004527">
    <property type="term" value="F:exonuclease activity"/>
    <property type="evidence" value="ECO:0007669"/>
    <property type="project" value="UniProtKB-KW"/>
</dbReference>
<dbReference type="FunCoup" id="S8G060">
    <property type="interactions" value="227"/>
</dbReference>
<gene>
    <name evidence="9" type="ORF">FOMPIDRAFT_1058578</name>
</gene>
<dbReference type="PANTHER" id="PTHR12801:SF115">
    <property type="entry name" value="FI18136P1-RELATED"/>
    <property type="match status" value="1"/>
</dbReference>
<feature type="domain" description="Exonuclease" evidence="8">
    <location>
        <begin position="301"/>
        <end position="464"/>
    </location>
</feature>
<dbReference type="GO" id="GO:0003676">
    <property type="term" value="F:nucleic acid binding"/>
    <property type="evidence" value="ECO:0007669"/>
    <property type="project" value="InterPro"/>
</dbReference>
<feature type="compositionally biased region" description="Polar residues" evidence="7">
    <location>
        <begin position="1"/>
        <end position="19"/>
    </location>
</feature>
<evidence type="ECO:0000313" key="10">
    <source>
        <dbReference type="Proteomes" id="UP000015241"/>
    </source>
</evidence>
<accession>S8G060</accession>
<dbReference type="Pfam" id="PF00929">
    <property type="entry name" value="RNase_T"/>
    <property type="match status" value="1"/>
</dbReference>